<dbReference type="EMBL" id="LR746270">
    <property type="protein sequence ID" value="CAA7399002.1"/>
    <property type="molecule type" value="Genomic_DNA"/>
</dbReference>
<dbReference type="AlphaFoldDB" id="A0A7I8KND9"/>
<evidence type="ECO:0000313" key="2">
    <source>
        <dbReference type="Proteomes" id="UP000663760"/>
    </source>
</evidence>
<protein>
    <submittedName>
        <fullName evidence="1">Uncharacterized protein</fullName>
    </submittedName>
</protein>
<dbReference type="OrthoDB" id="128382at2759"/>
<keyword evidence="2" id="KW-1185">Reference proteome</keyword>
<evidence type="ECO:0000313" key="1">
    <source>
        <dbReference type="EMBL" id="CAA7399002.1"/>
    </source>
</evidence>
<organism evidence="1 2">
    <name type="scientific">Spirodela intermedia</name>
    <name type="common">Intermediate duckweed</name>
    <dbReference type="NCBI Taxonomy" id="51605"/>
    <lineage>
        <taxon>Eukaryota</taxon>
        <taxon>Viridiplantae</taxon>
        <taxon>Streptophyta</taxon>
        <taxon>Embryophyta</taxon>
        <taxon>Tracheophyta</taxon>
        <taxon>Spermatophyta</taxon>
        <taxon>Magnoliopsida</taxon>
        <taxon>Liliopsida</taxon>
        <taxon>Araceae</taxon>
        <taxon>Lemnoideae</taxon>
        <taxon>Spirodela</taxon>
    </lineage>
</organism>
<name>A0A7I8KND9_SPIIN</name>
<dbReference type="PANTHER" id="PTHR11439:SF470">
    <property type="entry name" value="CYSTEINE-RICH RLK (RECEPTOR-LIKE PROTEIN KINASE) 8"/>
    <property type="match status" value="1"/>
</dbReference>
<gene>
    <name evidence="1" type="ORF">SI8410_07009672</name>
</gene>
<dbReference type="PANTHER" id="PTHR11439">
    <property type="entry name" value="GAG-POL-RELATED RETROTRANSPOSON"/>
    <property type="match status" value="1"/>
</dbReference>
<dbReference type="Proteomes" id="UP000663760">
    <property type="component" value="Chromosome 7"/>
</dbReference>
<reference evidence="1" key="1">
    <citation type="submission" date="2020-02" db="EMBL/GenBank/DDBJ databases">
        <authorList>
            <person name="Scholz U."/>
            <person name="Mascher M."/>
            <person name="Fiebig A."/>
        </authorList>
    </citation>
    <scope>NUCLEOTIDE SEQUENCE</scope>
</reference>
<proteinExistence type="predicted"/>
<sequence length="144" mass="16102">MEEVYMTLPPGYEGNLSSNIVCKFKKSLYGKSTSKPATTPIDLNHKFCMEGEVIVDREMYQRLIGHLLYLTHSRLDISYGVSILSQCTHQSKETHLYAAYRKSTSGHLTFIDGNLVTWRSKKQNVVAHSSAKLAVMVTKGVSGT</sequence>
<accession>A0A7I8KND9</accession>